<gene>
    <name evidence="3" type="ORF">HB839_03895</name>
    <name evidence="4" type="ORF">HCB47_02115</name>
</gene>
<protein>
    <submittedName>
        <fullName evidence="4">YdcF family protein</fullName>
    </submittedName>
</protein>
<dbReference type="Proteomes" id="UP000558070">
    <property type="component" value="Unassembled WGS sequence"/>
</dbReference>
<feature type="transmembrane region" description="Helical" evidence="1">
    <location>
        <begin position="53"/>
        <end position="83"/>
    </location>
</feature>
<dbReference type="PANTHER" id="PTHR30336">
    <property type="entry name" value="INNER MEMBRANE PROTEIN, PROBABLE PERMEASE"/>
    <property type="match status" value="1"/>
</dbReference>
<dbReference type="EMBL" id="JAARZO010000001">
    <property type="protein sequence ID" value="MBC2286432.1"/>
    <property type="molecule type" value="Genomic_DNA"/>
</dbReference>
<dbReference type="Pfam" id="PF02698">
    <property type="entry name" value="DUF218"/>
    <property type="match status" value="1"/>
</dbReference>
<evidence type="ECO:0000313" key="6">
    <source>
        <dbReference type="Proteomes" id="UP000558070"/>
    </source>
</evidence>
<feature type="transmembrane region" description="Helical" evidence="1">
    <location>
        <begin position="95"/>
        <end position="119"/>
    </location>
</feature>
<evidence type="ECO:0000313" key="5">
    <source>
        <dbReference type="Proteomes" id="UP000518829"/>
    </source>
</evidence>
<accession>A0A7X0ZFL7</accession>
<dbReference type="RefSeq" id="WP_185318417.1">
    <property type="nucleotide sequence ID" value="NZ_JAARPH010000001.1"/>
</dbReference>
<dbReference type="EMBL" id="JAARPH010000001">
    <property type="protein sequence ID" value="MBC1374666.1"/>
    <property type="molecule type" value="Genomic_DNA"/>
</dbReference>
<feature type="transmembrane region" description="Helical" evidence="1">
    <location>
        <begin position="324"/>
        <end position="343"/>
    </location>
</feature>
<keyword evidence="1" id="KW-0812">Transmembrane</keyword>
<dbReference type="FunFam" id="3.40.50.620:FF:000150">
    <property type="entry name" value="Integral membrane protein"/>
    <property type="match status" value="1"/>
</dbReference>
<dbReference type="GO" id="GO:0000270">
    <property type="term" value="P:peptidoglycan metabolic process"/>
    <property type="evidence" value="ECO:0007669"/>
    <property type="project" value="TreeGrafter"/>
</dbReference>
<keyword evidence="5" id="KW-1185">Reference proteome</keyword>
<dbReference type="CDD" id="cd06259">
    <property type="entry name" value="YdcF-like"/>
    <property type="match status" value="1"/>
</dbReference>
<evidence type="ECO:0000313" key="4">
    <source>
        <dbReference type="EMBL" id="MBC2286432.1"/>
    </source>
</evidence>
<proteinExistence type="predicted"/>
<dbReference type="Gene3D" id="3.40.50.620">
    <property type="entry name" value="HUPs"/>
    <property type="match status" value="1"/>
</dbReference>
<evidence type="ECO:0000313" key="3">
    <source>
        <dbReference type="EMBL" id="MBC1374666.1"/>
    </source>
</evidence>
<feature type="domain" description="DUF218" evidence="2">
    <location>
        <begin position="164"/>
        <end position="312"/>
    </location>
</feature>
<feature type="transmembrane region" description="Helical" evidence="1">
    <location>
        <begin position="28"/>
        <end position="47"/>
    </location>
</feature>
<dbReference type="InterPro" id="IPR051599">
    <property type="entry name" value="Cell_Envelope_Assoc"/>
</dbReference>
<comment type="caution">
    <text evidence="4">The sequence shown here is derived from an EMBL/GenBank/DDBJ whole genome shotgun (WGS) entry which is preliminary data.</text>
</comment>
<feature type="transmembrane region" description="Helical" evidence="1">
    <location>
        <begin position="125"/>
        <end position="154"/>
    </location>
</feature>
<dbReference type="InterPro" id="IPR014729">
    <property type="entry name" value="Rossmann-like_a/b/a_fold"/>
</dbReference>
<reference evidence="5 6" key="1">
    <citation type="submission" date="2020-03" db="EMBL/GenBank/DDBJ databases">
        <title>Soil Listeria distribution.</title>
        <authorList>
            <person name="Liao J."/>
            <person name="Wiedmann M."/>
        </authorList>
    </citation>
    <scope>NUCLEOTIDE SEQUENCE [LARGE SCALE GENOMIC DNA]</scope>
    <source>
        <strain evidence="4 6">FSL L7-0072</strain>
        <strain evidence="3 5">FSL L7-1699</strain>
    </source>
</reference>
<name>A0A7X0ZFL7_9LIST</name>
<dbReference type="GO" id="GO:0005886">
    <property type="term" value="C:plasma membrane"/>
    <property type="evidence" value="ECO:0007669"/>
    <property type="project" value="TreeGrafter"/>
</dbReference>
<feature type="transmembrane region" description="Helical" evidence="1">
    <location>
        <begin position="6"/>
        <end position="21"/>
    </location>
</feature>
<dbReference type="AlphaFoldDB" id="A0A7X0ZFL7"/>
<sequence length="344" mass="38708">MVIYLLAGFFLLLFIILSIIDRRRISNGIVLTMALFFSVLSVVYVTFSKGNELLVSIMGTVLLLLLLLIPFFIVGIATMLIVNGRLMLKREGRKLANMLPLIIGFGILALIITWFGSILKTGSPILGVMVVFFMALVGYFSFLFLAFLLSTFLYQFNFPRYNQDFLIVLGSGLINGDRVPPLLASRLDRAIKFYKKQYTKNGKRATFIVSGGQGANETVSEAEAMCDYLISQGINKNFIILEDESVNTLQNMKFSKKKMEEIMPTYNSLFATNNFHLFRAGLYARQAGLKSQGIGAKTALYYMPNALIREFIAITVMYKKVHMILLGLLVLFFVFLAIIGITFR</sequence>
<evidence type="ECO:0000256" key="1">
    <source>
        <dbReference type="SAM" id="Phobius"/>
    </source>
</evidence>
<dbReference type="Proteomes" id="UP000518829">
    <property type="component" value="Unassembled WGS sequence"/>
</dbReference>
<organism evidence="4 6">
    <name type="scientific">Listeria farberi</name>
    <dbReference type="NCBI Taxonomy" id="2713500"/>
    <lineage>
        <taxon>Bacteria</taxon>
        <taxon>Bacillati</taxon>
        <taxon>Bacillota</taxon>
        <taxon>Bacilli</taxon>
        <taxon>Bacillales</taxon>
        <taxon>Listeriaceae</taxon>
        <taxon>Listeria</taxon>
    </lineage>
</organism>
<evidence type="ECO:0000259" key="2">
    <source>
        <dbReference type="Pfam" id="PF02698"/>
    </source>
</evidence>
<dbReference type="PANTHER" id="PTHR30336:SF18">
    <property type="entry name" value="MEMBRANE PROTEIN"/>
    <property type="match status" value="1"/>
</dbReference>
<keyword evidence="1" id="KW-0472">Membrane</keyword>
<keyword evidence="1" id="KW-1133">Transmembrane helix</keyword>
<dbReference type="InterPro" id="IPR003848">
    <property type="entry name" value="DUF218"/>
</dbReference>
<dbReference type="GO" id="GO:0043164">
    <property type="term" value="P:Gram-negative-bacterium-type cell wall biogenesis"/>
    <property type="evidence" value="ECO:0007669"/>
    <property type="project" value="TreeGrafter"/>
</dbReference>